<evidence type="ECO:0008006" key="3">
    <source>
        <dbReference type="Google" id="ProtNLM"/>
    </source>
</evidence>
<evidence type="ECO:0000313" key="2">
    <source>
        <dbReference type="Proteomes" id="UP001296104"/>
    </source>
</evidence>
<evidence type="ECO:0000313" key="1">
    <source>
        <dbReference type="EMBL" id="CAK3831012.1"/>
    </source>
</evidence>
<organism evidence="1 2">
    <name type="scientific">Lecanosticta acicola</name>
    <dbReference type="NCBI Taxonomy" id="111012"/>
    <lineage>
        <taxon>Eukaryota</taxon>
        <taxon>Fungi</taxon>
        <taxon>Dikarya</taxon>
        <taxon>Ascomycota</taxon>
        <taxon>Pezizomycotina</taxon>
        <taxon>Dothideomycetes</taxon>
        <taxon>Dothideomycetidae</taxon>
        <taxon>Mycosphaerellales</taxon>
        <taxon>Mycosphaerellaceae</taxon>
        <taxon>Lecanosticta</taxon>
    </lineage>
</organism>
<dbReference type="InterPro" id="IPR036291">
    <property type="entry name" value="NAD(P)-bd_dom_sf"/>
</dbReference>
<dbReference type="SUPFAM" id="SSF51735">
    <property type="entry name" value="NAD(P)-binding Rossmann-fold domains"/>
    <property type="match status" value="1"/>
</dbReference>
<reference evidence="1" key="1">
    <citation type="submission" date="2023-11" db="EMBL/GenBank/DDBJ databases">
        <authorList>
            <person name="Alioto T."/>
            <person name="Alioto T."/>
            <person name="Gomez Garrido J."/>
        </authorList>
    </citation>
    <scope>NUCLEOTIDE SEQUENCE</scope>
</reference>
<dbReference type="AlphaFoldDB" id="A0AAI9E7Q3"/>
<gene>
    <name evidence="1" type="ORF">LECACI_7A001341</name>
</gene>
<sequence length="262" mass="28851">MKIILIGSTGFIGTEILTQAIAHNYISHIYILTRRPLTDPRFSQTKKVTQLLHEDFEAYPASLLARLREENVEACIWSLGRGKLSSFQDLDEARRVNVNFACEAAEAFAKSLGSGMQPYEGYPQSPPKVGVGRFPFRFVYVSCWGAEQDQFRKLWAWSESRKIKGAAEKALFAIADGSEEKGEGAHRCFEVIALRPGGVLKSGGDSVSTLLTEAVVPSIAVDRLARAAIKAAFDGTGVEGKRILENKDCLGPDWSQINSFTF</sequence>
<dbReference type="PANTHER" id="PTHR14097">
    <property type="entry name" value="OXIDOREDUCTASE HTATIP2"/>
    <property type="match status" value="1"/>
</dbReference>
<keyword evidence="2" id="KW-1185">Reference proteome</keyword>
<name>A0AAI9E7Q3_9PEZI</name>
<proteinExistence type="predicted"/>
<accession>A0AAI9E7Q3</accession>
<dbReference type="EMBL" id="CAVMBE010000005">
    <property type="protein sequence ID" value="CAK3831012.1"/>
    <property type="molecule type" value="Genomic_DNA"/>
</dbReference>
<dbReference type="Gene3D" id="3.40.50.720">
    <property type="entry name" value="NAD(P)-binding Rossmann-like Domain"/>
    <property type="match status" value="1"/>
</dbReference>
<comment type="caution">
    <text evidence="1">The sequence shown here is derived from an EMBL/GenBank/DDBJ whole genome shotgun (WGS) entry which is preliminary data.</text>
</comment>
<dbReference type="Proteomes" id="UP001296104">
    <property type="component" value="Unassembled WGS sequence"/>
</dbReference>
<protein>
    <recommendedName>
        <fullName evidence="3">Thioester reductase (TE) domain-containing protein</fullName>
    </recommendedName>
</protein>
<dbReference type="PANTHER" id="PTHR14097:SF9">
    <property type="entry name" value="EPIMERASE, PUTATIVE (AFU_ORTHOLOGUE AFUA_8G07320)-RELATED"/>
    <property type="match status" value="1"/>
</dbReference>